<dbReference type="GO" id="GO:0006952">
    <property type="term" value="P:defense response"/>
    <property type="evidence" value="ECO:0007669"/>
    <property type="project" value="InterPro"/>
</dbReference>
<dbReference type="EMBL" id="CM002298">
    <property type="protein sequence ID" value="ESW05492.1"/>
    <property type="molecule type" value="Genomic_DNA"/>
</dbReference>
<reference evidence="4" key="1">
    <citation type="journal article" date="2014" name="Nat. Genet.">
        <title>A reference genome for common bean and genome-wide analysis of dual domestications.</title>
        <authorList>
            <person name="Schmutz J."/>
            <person name="McClean P.E."/>
            <person name="Mamidi S."/>
            <person name="Wu G.A."/>
            <person name="Cannon S.B."/>
            <person name="Grimwood J."/>
            <person name="Jenkins J."/>
            <person name="Shu S."/>
            <person name="Song Q."/>
            <person name="Chavarro C."/>
            <person name="Torres-Torres M."/>
            <person name="Geffroy V."/>
            <person name="Moghaddam S.M."/>
            <person name="Gao D."/>
            <person name="Abernathy B."/>
            <person name="Barry K."/>
            <person name="Blair M."/>
            <person name="Brick M.A."/>
            <person name="Chovatia M."/>
            <person name="Gepts P."/>
            <person name="Goodstein D.M."/>
            <person name="Gonzales M."/>
            <person name="Hellsten U."/>
            <person name="Hyten D.L."/>
            <person name="Jia G."/>
            <person name="Kelly J.D."/>
            <person name="Kudrna D."/>
            <person name="Lee R."/>
            <person name="Richard M.M."/>
            <person name="Miklas P.N."/>
            <person name="Osorno J.M."/>
            <person name="Rodrigues J."/>
            <person name="Thareau V."/>
            <person name="Urrea C.A."/>
            <person name="Wang M."/>
            <person name="Yu Y."/>
            <person name="Zhang M."/>
            <person name="Wing R.A."/>
            <person name="Cregan P.B."/>
            <person name="Rokhsar D.S."/>
            <person name="Jackson S.A."/>
        </authorList>
    </citation>
    <scope>NUCLEOTIDE SEQUENCE [LARGE SCALE GENOMIC DNA]</scope>
    <source>
        <strain evidence="4">cv. G19833</strain>
    </source>
</reference>
<accession>V7AIR2</accession>
<evidence type="ECO:0000313" key="3">
    <source>
        <dbReference type="EMBL" id="ESW05492.1"/>
    </source>
</evidence>
<dbReference type="OMA" id="HESHCTK"/>
<protein>
    <recommendedName>
        <fullName evidence="2">Bet v I/Major latex protein domain-containing protein</fullName>
    </recommendedName>
</protein>
<dbReference type="Gramene" id="ESW05492">
    <property type="protein sequence ID" value="ESW05492"/>
    <property type="gene ID" value="PHAVU_011G183900g"/>
</dbReference>
<dbReference type="PANTHER" id="PTHR31338">
    <property type="entry name" value="POLYKETIDE CYCLASE/DEHYDRASE AND LIPID TRANSPORT SUPERFAMILY PROTEIN"/>
    <property type="match status" value="1"/>
</dbReference>
<organism evidence="3 4">
    <name type="scientific">Phaseolus vulgaris</name>
    <name type="common">Kidney bean</name>
    <name type="synonym">French bean</name>
    <dbReference type="NCBI Taxonomy" id="3885"/>
    <lineage>
        <taxon>Eukaryota</taxon>
        <taxon>Viridiplantae</taxon>
        <taxon>Streptophyta</taxon>
        <taxon>Embryophyta</taxon>
        <taxon>Tracheophyta</taxon>
        <taxon>Spermatophyta</taxon>
        <taxon>Magnoliopsida</taxon>
        <taxon>eudicotyledons</taxon>
        <taxon>Gunneridae</taxon>
        <taxon>Pentapetalae</taxon>
        <taxon>rosids</taxon>
        <taxon>fabids</taxon>
        <taxon>Fabales</taxon>
        <taxon>Fabaceae</taxon>
        <taxon>Papilionoideae</taxon>
        <taxon>50 kb inversion clade</taxon>
        <taxon>NPAAA clade</taxon>
        <taxon>indigoferoid/millettioid clade</taxon>
        <taxon>Phaseoleae</taxon>
        <taxon>Phaseolus</taxon>
    </lineage>
</organism>
<dbReference type="Proteomes" id="UP000000226">
    <property type="component" value="Chromosome 11"/>
</dbReference>
<dbReference type="Gene3D" id="3.30.530.20">
    <property type="match status" value="1"/>
</dbReference>
<dbReference type="SMR" id="V7AIR2"/>
<name>V7AIR2_PHAVU</name>
<dbReference type="OrthoDB" id="1847301at2759"/>
<keyword evidence="4" id="KW-1185">Reference proteome</keyword>
<dbReference type="InterPro" id="IPR052006">
    <property type="entry name" value="MLP-like"/>
</dbReference>
<dbReference type="SUPFAM" id="SSF55961">
    <property type="entry name" value="Bet v1-like"/>
    <property type="match status" value="1"/>
</dbReference>
<evidence type="ECO:0000313" key="4">
    <source>
        <dbReference type="Proteomes" id="UP000000226"/>
    </source>
</evidence>
<dbReference type="InterPro" id="IPR000916">
    <property type="entry name" value="Bet_v_I/MLP"/>
</dbReference>
<proteinExistence type="inferred from homology"/>
<feature type="domain" description="Bet v I/Major latex protein" evidence="2">
    <location>
        <begin position="4"/>
        <end position="154"/>
    </location>
</feature>
<evidence type="ECO:0000256" key="1">
    <source>
        <dbReference type="ARBA" id="ARBA00038242"/>
    </source>
</evidence>
<evidence type="ECO:0000259" key="2">
    <source>
        <dbReference type="SMART" id="SM01037"/>
    </source>
</evidence>
<dbReference type="InterPro" id="IPR023393">
    <property type="entry name" value="START-like_dom_sf"/>
</dbReference>
<dbReference type="SMART" id="SM01037">
    <property type="entry name" value="Bet_v_1"/>
    <property type="match status" value="1"/>
</dbReference>
<dbReference type="PANTHER" id="PTHR31338:SF16">
    <property type="entry name" value="POLYKETIDE CYCLASE_DEHYDRASE AND LIPID TRANSPORT SUPERFAMILY PROTEIN"/>
    <property type="match status" value="1"/>
</dbReference>
<sequence>MIISLSGKISTELPVHATAEKWFHIMTKKLHHIQHVAGKIHGAKLHQGDDWHVNDSVKHWTYTLDGKTVTCLETIESVDEEKKRIAFKLFGEAIDDKYKVFNITFEAIEKDGGSAAVKWSIEYEKVSEEVHAPYGYLELYDHVTRDVDVHLLEGEKVSANKN</sequence>
<dbReference type="AlphaFoldDB" id="V7AIR2"/>
<dbReference type="Pfam" id="PF00407">
    <property type="entry name" value="Bet_v_1"/>
    <property type="match status" value="1"/>
</dbReference>
<comment type="similarity">
    <text evidence="1">Belongs to the MLP family.</text>
</comment>
<gene>
    <name evidence="3" type="ORF">PHAVU_011G183900g</name>
</gene>